<dbReference type="InterPro" id="IPR039420">
    <property type="entry name" value="WalR-like"/>
</dbReference>
<dbReference type="EMBL" id="JAAGMN010005848">
    <property type="protein sequence ID" value="NEE15881.1"/>
    <property type="molecule type" value="Genomic_DNA"/>
</dbReference>
<name>A0A6G3XDR1_9ACTN</name>
<gene>
    <name evidence="3" type="ORF">G3M58_56620</name>
</gene>
<accession>A0A6G3XDR1</accession>
<proteinExistence type="predicted"/>
<keyword evidence="1" id="KW-0238">DNA-binding</keyword>
<dbReference type="InterPro" id="IPR016032">
    <property type="entry name" value="Sig_transdc_resp-reg_C-effctor"/>
</dbReference>
<dbReference type="PRINTS" id="PR00038">
    <property type="entry name" value="HTHLUXR"/>
</dbReference>
<feature type="non-terminal residue" evidence="3">
    <location>
        <position position="1"/>
    </location>
</feature>
<dbReference type="PANTHER" id="PTHR43214:SF42">
    <property type="entry name" value="TRANSCRIPTIONAL REGULATORY PROTEIN DESR"/>
    <property type="match status" value="1"/>
</dbReference>
<sequence length="269" mass="29055">TAAVAGYASAALVTARRHGLAQAATLAEWATARADLARGRPLDAADRLGPLVGPGPRRGHFAVWMLAVPCFVEAAVLAGQPEDARGVVADLARWAAFGADPHAPAQHARCQALLAADDREADDLYLRALALHDESGGDFERARTELLYGRWLRRRRRLREARGRLGAALVGFDRCGAGAWADQTRGELRANGAASGKEPAVGLSGLTPQQLRIARHVAEGATNREVAQRLAVSTRTVDYHLRNVFAALGVRSRVELARMIDQEQRQEQR</sequence>
<evidence type="ECO:0000256" key="1">
    <source>
        <dbReference type="ARBA" id="ARBA00023125"/>
    </source>
</evidence>
<dbReference type="CDD" id="cd06170">
    <property type="entry name" value="LuxR_C_like"/>
    <property type="match status" value="1"/>
</dbReference>
<protein>
    <submittedName>
        <fullName evidence="3">Helix-turn-helix transcriptional regulator</fullName>
    </submittedName>
</protein>
<dbReference type="InterPro" id="IPR036388">
    <property type="entry name" value="WH-like_DNA-bd_sf"/>
</dbReference>
<dbReference type="PROSITE" id="PS50043">
    <property type="entry name" value="HTH_LUXR_2"/>
    <property type="match status" value="1"/>
</dbReference>
<dbReference type="GO" id="GO:0003677">
    <property type="term" value="F:DNA binding"/>
    <property type="evidence" value="ECO:0007669"/>
    <property type="project" value="UniProtKB-KW"/>
</dbReference>
<dbReference type="InterPro" id="IPR000792">
    <property type="entry name" value="Tscrpt_reg_LuxR_C"/>
</dbReference>
<dbReference type="AlphaFoldDB" id="A0A6G3XDR1"/>
<organism evidence="3">
    <name type="scientific">Streptomyces sp. SID7499</name>
    <dbReference type="NCBI Taxonomy" id="2706086"/>
    <lineage>
        <taxon>Bacteria</taxon>
        <taxon>Bacillati</taxon>
        <taxon>Actinomycetota</taxon>
        <taxon>Actinomycetes</taxon>
        <taxon>Kitasatosporales</taxon>
        <taxon>Streptomycetaceae</taxon>
        <taxon>Streptomyces</taxon>
    </lineage>
</organism>
<dbReference type="SMART" id="SM00421">
    <property type="entry name" value="HTH_LUXR"/>
    <property type="match status" value="1"/>
</dbReference>
<dbReference type="GO" id="GO:0006355">
    <property type="term" value="P:regulation of DNA-templated transcription"/>
    <property type="evidence" value="ECO:0007669"/>
    <property type="project" value="InterPro"/>
</dbReference>
<dbReference type="Gene3D" id="1.10.10.10">
    <property type="entry name" value="Winged helix-like DNA-binding domain superfamily/Winged helix DNA-binding domain"/>
    <property type="match status" value="1"/>
</dbReference>
<comment type="caution">
    <text evidence="3">The sequence shown here is derived from an EMBL/GenBank/DDBJ whole genome shotgun (WGS) entry which is preliminary data.</text>
</comment>
<dbReference type="Pfam" id="PF00196">
    <property type="entry name" value="GerE"/>
    <property type="match status" value="1"/>
</dbReference>
<reference evidence="3" key="1">
    <citation type="submission" date="2020-01" db="EMBL/GenBank/DDBJ databases">
        <title>Insect and environment-associated Actinomycetes.</title>
        <authorList>
            <person name="Currrie C."/>
            <person name="Chevrette M."/>
            <person name="Carlson C."/>
            <person name="Stubbendieck R."/>
            <person name="Wendt-Pienkowski E."/>
        </authorList>
    </citation>
    <scope>NUCLEOTIDE SEQUENCE</scope>
    <source>
        <strain evidence="3">SID7499</strain>
    </source>
</reference>
<dbReference type="SUPFAM" id="SSF46894">
    <property type="entry name" value="C-terminal effector domain of the bipartite response regulators"/>
    <property type="match status" value="1"/>
</dbReference>
<evidence type="ECO:0000259" key="2">
    <source>
        <dbReference type="PROSITE" id="PS50043"/>
    </source>
</evidence>
<dbReference type="PANTHER" id="PTHR43214">
    <property type="entry name" value="TWO-COMPONENT RESPONSE REGULATOR"/>
    <property type="match status" value="1"/>
</dbReference>
<feature type="domain" description="HTH luxR-type" evidence="2">
    <location>
        <begin position="199"/>
        <end position="264"/>
    </location>
</feature>
<evidence type="ECO:0000313" key="3">
    <source>
        <dbReference type="EMBL" id="NEE15881.1"/>
    </source>
</evidence>